<name>A0A0N4Z1I6_PARTI</name>
<keyword evidence="1" id="KW-1185">Reference proteome</keyword>
<evidence type="ECO:0000313" key="2">
    <source>
        <dbReference type="WBParaSite" id="PTRK_0000065700.1"/>
    </source>
</evidence>
<protein>
    <submittedName>
        <fullName evidence="2">3,4-dihydroxy-2-butanone-4-phosphate synthase</fullName>
    </submittedName>
</protein>
<proteinExistence type="predicted"/>
<sequence>MEVADIYSIAADVDANDLAEDDLAAGSKLERHVASALKRSRCFENTRAFHSGPRSGAQACSVELVDLRAELDRADLHLLDHCIITDMDGELAGFPHIARSILESHVGIVLDADGNDGGIVRQYVEEAEWAGIGIAITIDRGDQSDRARDDGADQQLVFLPLDGNPMGIERGMAAEVFVAVACDQIEVANIAAGRQGLKPLRVQHEDHALLQLVVVMRADVKGILAASHADRMAKIGIMRSLGGRIDVVELATLPLPIGIRHLLARNHARSTVGSRRPIVRHGPRLG</sequence>
<accession>A0A0N4Z1I6</accession>
<dbReference type="AlphaFoldDB" id="A0A0N4Z1I6"/>
<reference evidence="2" key="1">
    <citation type="submission" date="2017-02" db="UniProtKB">
        <authorList>
            <consortium name="WormBaseParasite"/>
        </authorList>
    </citation>
    <scope>IDENTIFICATION</scope>
</reference>
<dbReference type="Proteomes" id="UP000038045">
    <property type="component" value="Unplaced"/>
</dbReference>
<dbReference type="WBParaSite" id="PTRK_0000065700.1">
    <property type="protein sequence ID" value="PTRK_0000065700.1"/>
    <property type="gene ID" value="PTRK_0000065700"/>
</dbReference>
<organism evidence="1 2">
    <name type="scientific">Parastrongyloides trichosuri</name>
    <name type="common">Possum-specific nematode worm</name>
    <dbReference type="NCBI Taxonomy" id="131310"/>
    <lineage>
        <taxon>Eukaryota</taxon>
        <taxon>Metazoa</taxon>
        <taxon>Ecdysozoa</taxon>
        <taxon>Nematoda</taxon>
        <taxon>Chromadorea</taxon>
        <taxon>Rhabditida</taxon>
        <taxon>Tylenchina</taxon>
        <taxon>Panagrolaimomorpha</taxon>
        <taxon>Strongyloidoidea</taxon>
        <taxon>Strongyloididae</taxon>
        <taxon>Parastrongyloides</taxon>
    </lineage>
</organism>
<evidence type="ECO:0000313" key="1">
    <source>
        <dbReference type="Proteomes" id="UP000038045"/>
    </source>
</evidence>